<dbReference type="Gene3D" id="1.20.120.1630">
    <property type="match status" value="1"/>
</dbReference>
<evidence type="ECO:0000313" key="2">
    <source>
        <dbReference type="EMBL" id="TGN41835.1"/>
    </source>
</evidence>
<organism evidence="2 3">
    <name type="scientific">Marinobacter confluentis</name>
    <dbReference type="NCBI Taxonomy" id="1697557"/>
    <lineage>
        <taxon>Bacteria</taxon>
        <taxon>Pseudomonadati</taxon>
        <taxon>Pseudomonadota</taxon>
        <taxon>Gammaproteobacteria</taxon>
        <taxon>Pseudomonadales</taxon>
        <taxon>Marinobacteraceae</taxon>
        <taxon>Marinobacter</taxon>
    </lineage>
</organism>
<keyword evidence="1" id="KW-1133">Transmembrane helix</keyword>
<dbReference type="EMBL" id="SRPF01000001">
    <property type="protein sequence ID" value="TGN41835.1"/>
    <property type="molecule type" value="Genomic_DNA"/>
</dbReference>
<keyword evidence="3" id="KW-1185">Reference proteome</keyword>
<dbReference type="GO" id="GO:0032259">
    <property type="term" value="P:methylation"/>
    <property type="evidence" value="ECO:0007669"/>
    <property type="project" value="UniProtKB-KW"/>
</dbReference>
<evidence type="ECO:0000256" key="1">
    <source>
        <dbReference type="SAM" id="Phobius"/>
    </source>
</evidence>
<reference evidence="2 3" key="1">
    <citation type="submission" date="2019-04" db="EMBL/GenBank/DDBJ databases">
        <authorList>
            <person name="Park S."/>
            <person name="Yoon J.-H."/>
        </authorList>
    </citation>
    <scope>NUCLEOTIDE SEQUENCE [LARGE SCALE GENOMIC DNA]</scope>
    <source>
        <strain evidence="2 3">HJM-18</strain>
    </source>
</reference>
<evidence type="ECO:0000313" key="3">
    <source>
        <dbReference type="Proteomes" id="UP000298325"/>
    </source>
</evidence>
<accession>A0A4Z1BUN1</accession>
<keyword evidence="2" id="KW-0808">Transferase</keyword>
<keyword evidence="1" id="KW-0812">Transmembrane</keyword>
<proteinExistence type="predicted"/>
<dbReference type="AlphaFoldDB" id="A0A4Z1BUN1"/>
<feature type="transmembrane region" description="Helical" evidence="1">
    <location>
        <begin position="6"/>
        <end position="26"/>
    </location>
</feature>
<dbReference type="Proteomes" id="UP000298325">
    <property type="component" value="Unassembled WGS sequence"/>
</dbReference>
<gene>
    <name evidence="2" type="ORF">E5Q11_04755</name>
</gene>
<dbReference type="GO" id="GO:0008168">
    <property type="term" value="F:methyltransferase activity"/>
    <property type="evidence" value="ECO:0007669"/>
    <property type="project" value="UniProtKB-KW"/>
</dbReference>
<keyword evidence="2" id="KW-0489">Methyltransferase</keyword>
<comment type="caution">
    <text evidence="2">The sequence shown here is derived from an EMBL/GenBank/DDBJ whole genome shotgun (WGS) entry which is preliminary data.</text>
</comment>
<name>A0A4Z1BUN1_9GAMM</name>
<dbReference type="OrthoDB" id="9811969at2"/>
<sequence>MSAPPCGVFLGSGWGLLGIVFFVLYMNRFQIIPEERALQHLFGDEFRAYEQQVRRWL</sequence>
<protein>
    <submittedName>
        <fullName evidence="2">Isoprenylcysteine carboxylmethyltransferase family protein</fullName>
    </submittedName>
</protein>
<keyword evidence="1" id="KW-0472">Membrane</keyword>